<dbReference type="InterPro" id="IPR001507">
    <property type="entry name" value="ZP_dom"/>
</dbReference>
<keyword evidence="10" id="KW-0325">Glycoprotein</keyword>
<evidence type="ECO:0000259" key="15">
    <source>
        <dbReference type="PROSITE" id="PS51034"/>
    </source>
</evidence>
<keyword evidence="6 13" id="KW-0812">Transmembrane</keyword>
<keyword evidence="4" id="KW-0272">Extracellular matrix</keyword>
<feature type="transmembrane region" description="Helical" evidence="13">
    <location>
        <begin position="658"/>
        <end position="679"/>
    </location>
</feature>
<keyword evidence="14" id="KW-0732">Signal</keyword>
<dbReference type="InterPro" id="IPR048290">
    <property type="entry name" value="ZP_chr"/>
</dbReference>
<evidence type="ECO:0000256" key="7">
    <source>
        <dbReference type="ARBA" id="ARBA00022989"/>
    </source>
</evidence>
<dbReference type="InterPro" id="IPR057637">
    <property type="entry name" value="Ig_ZP2_1st"/>
</dbReference>
<evidence type="ECO:0000256" key="8">
    <source>
        <dbReference type="ARBA" id="ARBA00023136"/>
    </source>
</evidence>
<feature type="non-terminal residue" evidence="16">
    <location>
        <position position="702"/>
    </location>
</feature>
<dbReference type="GO" id="GO:0032190">
    <property type="term" value="F:acrosin binding"/>
    <property type="evidence" value="ECO:0007669"/>
    <property type="project" value="TreeGrafter"/>
</dbReference>
<evidence type="ECO:0000256" key="1">
    <source>
        <dbReference type="ARBA" id="ARBA00004251"/>
    </source>
</evidence>
<evidence type="ECO:0000256" key="11">
    <source>
        <dbReference type="ARBA" id="ARBA00023279"/>
    </source>
</evidence>
<dbReference type="InterPro" id="IPR055355">
    <property type="entry name" value="ZP-C"/>
</dbReference>
<feature type="signal peptide" evidence="14">
    <location>
        <begin position="1"/>
        <end position="33"/>
    </location>
</feature>
<evidence type="ECO:0000313" key="16">
    <source>
        <dbReference type="EMBL" id="AAI08850.1"/>
    </source>
</evidence>
<dbReference type="PROSITE" id="PS51034">
    <property type="entry name" value="ZP_2"/>
    <property type="match status" value="1"/>
</dbReference>
<dbReference type="InterPro" id="IPR055356">
    <property type="entry name" value="ZP-N"/>
</dbReference>
<dbReference type="GO" id="GO:0007339">
    <property type="term" value="P:binding of sperm to zona pellucida"/>
    <property type="evidence" value="ECO:0007669"/>
    <property type="project" value="TreeGrafter"/>
</dbReference>
<dbReference type="Pfam" id="PF23740">
    <property type="entry name" value="Ig_ZP2_3rd"/>
    <property type="match status" value="1"/>
</dbReference>
<evidence type="ECO:0000256" key="9">
    <source>
        <dbReference type="ARBA" id="ARBA00023157"/>
    </source>
</evidence>
<dbReference type="InterPro" id="IPR057638">
    <property type="entry name" value="Ig_ZP2_2nd"/>
</dbReference>
<feature type="domain" description="ZP" evidence="15">
    <location>
        <begin position="350"/>
        <end position="615"/>
    </location>
</feature>
<name>Q32N43_XENLA</name>
<evidence type="ECO:0000256" key="12">
    <source>
        <dbReference type="ARBA" id="ARBA00024183"/>
    </source>
</evidence>
<keyword evidence="8 13" id="KW-0472">Membrane</keyword>
<evidence type="ECO:0000256" key="2">
    <source>
        <dbReference type="ARBA" id="ARBA00022475"/>
    </source>
</evidence>
<protein>
    <submittedName>
        <fullName evidence="16">XlZPA protein</fullName>
    </submittedName>
</protein>
<dbReference type="InterPro" id="IPR051148">
    <property type="entry name" value="Zona_Pellucida_Domain_gp"/>
</dbReference>
<dbReference type="GO" id="GO:0005886">
    <property type="term" value="C:plasma membrane"/>
    <property type="evidence" value="ECO:0007669"/>
    <property type="project" value="UniProtKB-SubCell"/>
</dbReference>
<evidence type="ECO:0000256" key="13">
    <source>
        <dbReference type="SAM" id="Phobius"/>
    </source>
</evidence>
<dbReference type="Pfam" id="PF00100">
    <property type="entry name" value="Zona_pellucida"/>
    <property type="match status" value="1"/>
</dbReference>
<dbReference type="SMART" id="SM00241">
    <property type="entry name" value="ZP"/>
    <property type="match status" value="1"/>
</dbReference>
<organism evidence="16">
    <name type="scientific">Xenopus laevis</name>
    <name type="common">African clawed frog</name>
    <dbReference type="NCBI Taxonomy" id="8355"/>
    <lineage>
        <taxon>Eukaryota</taxon>
        <taxon>Metazoa</taxon>
        <taxon>Chordata</taxon>
        <taxon>Craniata</taxon>
        <taxon>Vertebrata</taxon>
        <taxon>Euteleostomi</taxon>
        <taxon>Amphibia</taxon>
        <taxon>Batrachia</taxon>
        <taxon>Anura</taxon>
        <taxon>Pipoidea</taxon>
        <taxon>Pipidae</taxon>
        <taxon>Xenopodinae</taxon>
        <taxon>Xenopus</taxon>
        <taxon>Xenopus</taxon>
    </lineage>
</organism>
<sequence length="702" mass="78243">MGRPAMIPIHVPKYFTKAWFFIFGCFLVSLCEAMETLDFPGSVTCLNDKILVKKPKGLRLNAWQNLHIVDSAGVQILDCGHFVDGKTLTVPYKCTEYQTGRHIFQIAFSKSSMGDRILPYRISCDGLQADEPGSSVVTCTKDSMTVRIPRTLSGFDDEIPVAAPSFWDLEVKFTGQTSLLGMSEARQRGYQFSSDPYYLTVQASYSAFGLNVFNFENQRLYVADLRLVSQFGSPRISIDTPMICARDSPSCNSTHATVLIPFFGGVLTGINVNSVNIQLSSYSLQQHGITLDSRNGYRLYIKRSTLKGDRNDVLVLTFIYYGKTVPMLISLVCSGGSNVDPTGHTDTVSACTLDGHMDIEVISTITKPELNLTTVKLRDGACQPSQITNNFLRFHVPLNGCGMTVKIVGTKVFYENEIHALWKDFPPRRISRDSEFRQTIRCYYNTGGNASVIVNVWTLPPPVSARTDGPLTLVLNVYPDVSYGTAYSNNQYPVVKTLLDPIFLEVQVLNRNDPNIELVLDDCWATMTSNPNSTPQWNVVVDGCQEEMDNLWTVFHPVGMNVARPSHRKRFEVKTFAFVLGGDVLSNLVYFHCHAIICNKLAPDFSLCSKTCSVGRRKRDELSMYRESSTVSLSGPILIVDLESSTQNKDHTSSVGRLAVGALFILGFVAVVVFALLLITVFKRRSTLSTFCNKIQRKKKKK</sequence>
<keyword evidence="5" id="KW-0165">Cleavage on pair of basic residues</keyword>
<proteinExistence type="evidence at transcript level"/>
<evidence type="ECO:0000256" key="3">
    <source>
        <dbReference type="ARBA" id="ARBA00022525"/>
    </source>
</evidence>
<dbReference type="PANTHER" id="PTHR23343">
    <property type="entry name" value="ZONA PELLUCIDA SPERM-BINDING PROTEIN"/>
    <property type="match status" value="1"/>
</dbReference>
<evidence type="ECO:0000256" key="6">
    <source>
        <dbReference type="ARBA" id="ARBA00022692"/>
    </source>
</evidence>
<dbReference type="GO" id="GO:0060468">
    <property type="term" value="P:prevention of polyspermy"/>
    <property type="evidence" value="ECO:0007669"/>
    <property type="project" value="TreeGrafter"/>
</dbReference>
<keyword evidence="9" id="KW-1015">Disulfide bond</keyword>
<evidence type="ECO:0000256" key="10">
    <source>
        <dbReference type="ARBA" id="ARBA00023180"/>
    </source>
</evidence>
<dbReference type="Pfam" id="PF23738">
    <property type="entry name" value="Ig_ZP2_N"/>
    <property type="match status" value="1"/>
</dbReference>
<dbReference type="Pfam" id="PF23344">
    <property type="entry name" value="ZP-N"/>
    <property type="match status" value="1"/>
</dbReference>
<dbReference type="InterPro" id="IPR057636">
    <property type="entry name" value="Ig_ZP2_3rd"/>
</dbReference>
<keyword evidence="11" id="KW-0278">Fertilization</keyword>
<dbReference type="Gene3D" id="2.60.40.4100">
    <property type="entry name" value="Zona pellucida, ZP-C domain"/>
    <property type="match status" value="1"/>
</dbReference>
<dbReference type="Pfam" id="PF23736">
    <property type="entry name" value="Ig_ZP2"/>
    <property type="match status" value="1"/>
</dbReference>
<dbReference type="GO" id="GO:0035805">
    <property type="term" value="C:egg coat"/>
    <property type="evidence" value="ECO:0007669"/>
    <property type="project" value="UniProtKB-SubCell"/>
</dbReference>
<dbReference type="PANTHER" id="PTHR23343:SF4">
    <property type="entry name" value="ZONA PELLUCIDA SPERM-BINDING PROTEIN 2"/>
    <property type="match status" value="1"/>
</dbReference>
<dbReference type="Gene3D" id="2.60.40.3210">
    <property type="entry name" value="Zona pellucida, ZP-N domain"/>
    <property type="match status" value="1"/>
</dbReference>
<dbReference type="AlphaFoldDB" id="Q32N43"/>
<reference evidence="16" key="1">
    <citation type="submission" date="2005-11" db="EMBL/GenBank/DDBJ databases">
        <authorList>
            <consortium name="NIH - Xenopus Gene Collection (XGC) project"/>
        </authorList>
    </citation>
    <scope>NUCLEOTIDE SEQUENCE [LARGE SCALE MRNA]</scope>
    <source>
        <tissue evidence="16">Ovary</tissue>
    </source>
</reference>
<dbReference type="EMBL" id="BC108849">
    <property type="protein sequence ID" value="AAI08850.1"/>
    <property type="molecule type" value="mRNA"/>
</dbReference>
<keyword evidence="2" id="KW-1003">Cell membrane</keyword>
<keyword evidence="3" id="KW-0964">Secreted</keyword>
<dbReference type="PRINTS" id="PR00023">
    <property type="entry name" value="ZPELLUCIDA"/>
</dbReference>
<dbReference type="GO" id="GO:0035804">
    <property type="term" value="F:structural constituent of egg coat"/>
    <property type="evidence" value="ECO:0007669"/>
    <property type="project" value="TreeGrafter"/>
</dbReference>
<evidence type="ECO:0000256" key="5">
    <source>
        <dbReference type="ARBA" id="ARBA00022685"/>
    </source>
</evidence>
<evidence type="ECO:0000256" key="4">
    <source>
        <dbReference type="ARBA" id="ARBA00022530"/>
    </source>
</evidence>
<gene>
    <name evidence="16" type="primary">xlZPA</name>
</gene>
<accession>Q32N43</accession>
<feature type="chain" id="PRO_5004221095" evidence="14">
    <location>
        <begin position="34"/>
        <end position="702"/>
    </location>
</feature>
<keyword evidence="7 13" id="KW-1133">Transmembrane helix</keyword>
<dbReference type="InterPro" id="IPR042235">
    <property type="entry name" value="ZP-C_dom"/>
</dbReference>
<comment type="subcellular location">
    <subcellularLocation>
        <location evidence="1">Cell membrane</location>
        <topology evidence="1">Single-pass type I membrane protein</topology>
    </subcellularLocation>
    <subcellularLocation>
        <location evidence="12">Zona pellucida</location>
    </subcellularLocation>
</comment>
<evidence type="ECO:0000256" key="14">
    <source>
        <dbReference type="SAM" id="SignalP"/>
    </source>
</evidence>